<dbReference type="AlphaFoldDB" id="A0A921ERL1"/>
<feature type="transmembrane region" description="Helical" evidence="8">
    <location>
        <begin position="393"/>
        <end position="411"/>
    </location>
</feature>
<accession>A0A921ERL1</accession>
<feature type="transmembrane region" description="Helical" evidence="8">
    <location>
        <begin position="16"/>
        <end position="39"/>
    </location>
</feature>
<keyword evidence="3" id="KW-0808">Transferase</keyword>
<evidence type="ECO:0000256" key="6">
    <source>
        <dbReference type="ARBA" id="ARBA00023136"/>
    </source>
</evidence>
<feature type="transmembrane region" description="Helical" evidence="8">
    <location>
        <begin position="304"/>
        <end position="323"/>
    </location>
</feature>
<sequence length="433" mass="46499">MADRSSVLAGPSPADYFSAVGLIALFFVTRLLIAGSLLLDQVKFVANDLSYYGYHLNRLDNGESGVMTEYPVPAVWILQALYTLGGGWQHWAWIYVGFFLLLDAAVAISLFRRGNASGALFWILFTGASGAIVWYRFDLIPAALVAWACLLVGSHPRIAGGLIGLGAAIKLWPALLIGPLLAPHPLRDTAGRKRLVGFVVIGLGLAAASLLTSGWSRSASPITWQSERGLQIESVPASPLMFLRTFTHRADWTPFLSEYNALELSGPGVGFMLTVSTVLVAASIVATIHLSVRLLRHATSESPALDQAMLLAVLTIVLLTIIANKTLSPQYVLWLGGPIAALLALPTAPWLRRHLAVVAASVLVVAGLTQFTYPWGAYGIMAIPQGSGPETSVLLLRNAMLVALGGYAYWLTLRASRRAAFETADLRRVETIG</sequence>
<keyword evidence="6 8" id="KW-0472">Membrane</keyword>
<feature type="transmembrane region" description="Helical" evidence="8">
    <location>
        <begin position="91"/>
        <end position="111"/>
    </location>
</feature>
<dbReference type="EMBL" id="DYZF01000237">
    <property type="protein sequence ID" value="HJE52150.1"/>
    <property type="molecule type" value="Genomic_DNA"/>
</dbReference>
<dbReference type="InterPro" id="IPR018584">
    <property type="entry name" value="GT87"/>
</dbReference>
<dbReference type="Pfam" id="PF09594">
    <property type="entry name" value="GT87"/>
    <property type="match status" value="1"/>
</dbReference>
<name>A0A921ERL1_9ACTN</name>
<comment type="subcellular location">
    <subcellularLocation>
        <location evidence="1">Cell membrane</location>
        <topology evidence="1">Multi-pass membrane protein</topology>
    </subcellularLocation>
</comment>
<evidence type="ECO:0000256" key="4">
    <source>
        <dbReference type="ARBA" id="ARBA00022692"/>
    </source>
</evidence>
<dbReference type="Proteomes" id="UP000712713">
    <property type="component" value="Unassembled WGS sequence"/>
</dbReference>
<feature type="transmembrane region" description="Helical" evidence="8">
    <location>
        <begin position="118"/>
        <end position="137"/>
    </location>
</feature>
<feature type="transmembrane region" description="Helical" evidence="8">
    <location>
        <begin position="355"/>
        <end position="373"/>
    </location>
</feature>
<comment type="similarity">
    <text evidence="7">Belongs to the glycosyltransferase 87 family.</text>
</comment>
<evidence type="ECO:0000256" key="5">
    <source>
        <dbReference type="ARBA" id="ARBA00022989"/>
    </source>
</evidence>
<feature type="transmembrane region" description="Helical" evidence="8">
    <location>
        <begin position="269"/>
        <end position="292"/>
    </location>
</feature>
<evidence type="ECO:0000256" key="3">
    <source>
        <dbReference type="ARBA" id="ARBA00022679"/>
    </source>
</evidence>
<reference evidence="9" key="1">
    <citation type="journal article" date="2021" name="PeerJ">
        <title>Extensive microbial diversity within the chicken gut microbiome revealed by metagenomics and culture.</title>
        <authorList>
            <person name="Gilroy R."/>
            <person name="Ravi A."/>
            <person name="Getino M."/>
            <person name="Pursley I."/>
            <person name="Horton D.L."/>
            <person name="Alikhan N.F."/>
            <person name="Baker D."/>
            <person name="Gharbi K."/>
            <person name="Hall N."/>
            <person name="Watson M."/>
            <person name="Adriaenssens E.M."/>
            <person name="Foster-Nyarko E."/>
            <person name="Jarju S."/>
            <person name="Secka A."/>
            <person name="Antonio M."/>
            <person name="Oren A."/>
            <person name="Chaudhuri R.R."/>
            <person name="La Ragione R."/>
            <person name="Hildebrand F."/>
            <person name="Pallen M.J."/>
        </authorList>
    </citation>
    <scope>NUCLEOTIDE SEQUENCE</scope>
    <source>
        <strain evidence="9">ChiGjej3B3-7470</strain>
    </source>
</reference>
<feature type="transmembrane region" description="Helical" evidence="8">
    <location>
        <begin position="329"/>
        <end position="348"/>
    </location>
</feature>
<protein>
    <submittedName>
        <fullName evidence="9">DUF2029 domain-containing protein</fullName>
    </submittedName>
</protein>
<keyword evidence="5 8" id="KW-1133">Transmembrane helix</keyword>
<evidence type="ECO:0000313" key="9">
    <source>
        <dbReference type="EMBL" id="HJE52150.1"/>
    </source>
</evidence>
<organism evidence="9 10">
    <name type="scientific">Tessaracoccus flavescens</name>
    <dbReference type="NCBI Taxonomy" id="399497"/>
    <lineage>
        <taxon>Bacteria</taxon>
        <taxon>Bacillati</taxon>
        <taxon>Actinomycetota</taxon>
        <taxon>Actinomycetes</taxon>
        <taxon>Propionibacteriales</taxon>
        <taxon>Propionibacteriaceae</taxon>
        <taxon>Tessaracoccus</taxon>
    </lineage>
</organism>
<dbReference type="GO" id="GO:0005886">
    <property type="term" value="C:plasma membrane"/>
    <property type="evidence" value="ECO:0007669"/>
    <property type="project" value="UniProtKB-SubCell"/>
</dbReference>
<dbReference type="GO" id="GO:0016758">
    <property type="term" value="F:hexosyltransferase activity"/>
    <property type="evidence" value="ECO:0007669"/>
    <property type="project" value="InterPro"/>
</dbReference>
<reference evidence="9" key="2">
    <citation type="submission" date="2021-09" db="EMBL/GenBank/DDBJ databases">
        <authorList>
            <person name="Gilroy R."/>
        </authorList>
    </citation>
    <scope>NUCLEOTIDE SEQUENCE</scope>
    <source>
        <strain evidence="9">ChiGjej3B3-7470</strain>
    </source>
</reference>
<evidence type="ECO:0000256" key="1">
    <source>
        <dbReference type="ARBA" id="ARBA00004651"/>
    </source>
</evidence>
<evidence type="ECO:0000313" key="10">
    <source>
        <dbReference type="Proteomes" id="UP000712713"/>
    </source>
</evidence>
<keyword evidence="2" id="KW-1003">Cell membrane</keyword>
<comment type="caution">
    <text evidence="9">The sequence shown here is derived from an EMBL/GenBank/DDBJ whole genome shotgun (WGS) entry which is preliminary data.</text>
</comment>
<evidence type="ECO:0000256" key="8">
    <source>
        <dbReference type="SAM" id="Phobius"/>
    </source>
</evidence>
<feature type="transmembrane region" description="Helical" evidence="8">
    <location>
        <begin position="157"/>
        <end position="183"/>
    </location>
</feature>
<gene>
    <name evidence="9" type="ORF">K8V15_09310</name>
</gene>
<proteinExistence type="inferred from homology"/>
<feature type="transmembrane region" description="Helical" evidence="8">
    <location>
        <begin position="195"/>
        <end position="215"/>
    </location>
</feature>
<evidence type="ECO:0000256" key="7">
    <source>
        <dbReference type="ARBA" id="ARBA00024033"/>
    </source>
</evidence>
<evidence type="ECO:0000256" key="2">
    <source>
        <dbReference type="ARBA" id="ARBA00022475"/>
    </source>
</evidence>
<keyword evidence="4 8" id="KW-0812">Transmembrane</keyword>